<dbReference type="AlphaFoldDB" id="A0AAV9PTS9"/>
<feature type="region of interest" description="Disordered" evidence="1">
    <location>
        <begin position="373"/>
        <end position="396"/>
    </location>
</feature>
<accession>A0AAV9PTS9</accession>
<organism evidence="2 3">
    <name type="scientific">Vermiconidia calcicola</name>
    <dbReference type="NCBI Taxonomy" id="1690605"/>
    <lineage>
        <taxon>Eukaryota</taxon>
        <taxon>Fungi</taxon>
        <taxon>Dikarya</taxon>
        <taxon>Ascomycota</taxon>
        <taxon>Pezizomycotina</taxon>
        <taxon>Dothideomycetes</taxon>
        <taxon>Dothideomycetidae</taxon>
        <taxon>Mycosphaerellales</taxon>
        <taxon>Extremaceae</taxon>
        <taxon>Vermiconidia</taxon>
    </lineage>
</organism>
<feature type="compositionally biased region" description="Low complexity" evidence="1">
    <location>
        <begin position="72"/>
        <end position="86"/>
    </location>
</feature>
<feature type="region of interest" description="Disordered" evidence="1">
    <location>
        <begin position="464"/>
        <end position="485"/>
    </location>
</feature>
<feature type="compositionally biased region" description="Low complexity" evidence="1">
    <location>
        <begin position="472"/>
        <end position="481"/>
    </location>
</feature>
<feature type="region of interest" description="Disordered" evidence="1">
    <location>
        <begin position="24"/>
        <end position="86"/>
    </location>
</feature>
<protein>
    <submittedName>
        <fullName evidence="2">Uncharacterized protein</fullName>
    </submittedName>
</protein>
<sequence length="579" mass="58961">MSLGEPAIASSSPADTVVATSANASTPLLPGMTPSSSSSGSWNTIAPSASNAIQPDSAAVPSSSIPLPLNQSTSAPSATADSSSQATSAVGTIYTTTTLPASEPPVTSTTTVIEAPIDPLTNPNTTGFLTVASPTLAAPPPVNLSSPQSSTNLGTAISGPSNAPMSTSTSWVTGTRTQTAYINTTVVIEMASPTMVLPISTSSLQITGTQTYTTYINTTSMIEAPSLTMNQSASGTESLSTVGALSKITDPALLSSYQTIRRPSTLAIRPVGIINGTMSSSCTGVNTVTVYVTPTTPGIMSHTVTVTGAAPQVNSSSVHTPTTTGPMAGSSVLESMAMNSSMSILSPIAPSTFNFSSLVAGYRTGHGGSMSALSSTNMVTSAPPASPPSGSIAASTQSTMGSAASSVLESSASLNFSALVAGYRTGLQHLQATGTGSMSARSLVMRDTTSIEGPYNFDSILEENKTKKPTRTRTSTSPPKTDTGIFQVRDEHSTSSMGAGAGGQHASLTTKPVAETEPLVMPQRHEDASGSGNKVGEWLRKVSRLFTPARSRQTTFVTVPRASTGRTESLMATKTTQTM</sequence>
<keyword evidence="3" id="KW-1185">Reference proteome</keyword>
<proteinExistence type="predicted"/>
<reference evidence="2 3" key="1">
    <citation type="submission" date="2023-06" db="EMBL/GenBank/DDBJ databases">
        <title>Black Yeasts Isolated from many extreme environments.</title>
        <authorList>
            <person name="Coleine C."/>
            <person name="Stajich J.E."/>
            <person name="Selbmann L."/>
        </authorList>
    </citation>
    <scope>NUCLEOTIDE SEQUENCE [LARGE SCALE GENOMIC DNA]</scope>
    <source>
        <strain evidence="2 3">CCFEE 5887</strain>
    </source>
</reference>
<dbReference type="Proteomes" id="UP001345827">
    <property type="component" value="Unassembled WGS sequence"/>
</dbReference>
<evidence type="ECO:0000256" key="1">
    <source>
        <dbReference type="SAM" id="MobiDB-lite"/>
    </source>
</evidence>
<evidence type="ECO:0000313" key="2">
    <source>
        <dbReference type="EMBL" id="KAK5528625.1"/>
    </source>
</evidence>
<comment type="caution">
    <text evidence="2">The sequence shown here is derived from an EMBL/GenBank/DDBJ whole genome shotgun (WGS) entry which is preliminary data.</text>
</comment>
<feature type="compositionally biased region" description="Polar residues" evidence="1">
    <location>
        <begin position="42"/>
        <end position="71"/>
    </location>
</feature>
<evidence type="ECO:0000313" key="3">
    <source>
        <dbReference type="Proteomes" id="UP001345827"/>
    </source>
</evidence>
<feature type="compositionally biased region" description="Polar residues" evidence="1">
    <location>
        <begin position="143"/>
        <end position="170"/>
    </location>
</feature>
<dbReference type="EMBL" id="JAXLQG010000025">
    <property type="protein sequence ID" value="KAK5528625.1"/>
    <property type="molecule type" value="Genomic_DNA"/>
</dbReference>
<gene>
    <name evidence="2" type="ORF">LTR25_010238</name>
</gene>
<name>A0AAV9PTS9_9PEZI</name>
<feature type="compositionally biased region" description="Low complexity" evidence="1">
    <location>
        <begin position="25"/>
        <end position="41"/>
    </location>
</feature>
<feature type="region of interest" description="Disordered" evidence="1">
    <location>
        <begin position="139"/>
        <end position="170"/>
    </location>
</feature>